<dbReference type="Pfam" id="PF13560">
    <property type="entry name" value="HTH_31"/>
    <property type="match status" value="1"/>
</dbReference>
<name>A0A0F0KLK8_9MICO</name>
<feature type="domain" description="HTH cro/C1-type" evidence="1">
    <location>
        <begin position="3"/>
        <end position="67"/>
    </location>
</feature>
<reference evidence="2 3" key="1">
    <citation type="submission" date="2015-02" db="EMBL/GenBank/DDBJ databases">
        <title>Draft genome sequences of ten Microbacterium spp. with emphasis on heavy metal contaminated environments.</title>
        <authorList>
            <person name="Corretto E."/>
        </authorList>
    </citation>
    <scope>NUCLEOTIDE SEQUENCE [LARGE SCALE GENOMIC DNA]</scope>
    <source>
        <strain evidence="2 3">DSM 12966</strain>
    </source>
</reference>
<dbReference type="SMART" id="SM00530">
    <property type="entry name" value="HTH_XRE"/>
    <property type="match status" value="1"/>
</dbReference>
<organism evidence="2 3">
    <name type="scientific">Microbacterium foliorum</name>
    <dbReference type="NCBI Taxonomy" id="104336"/>
    <lineage>
        <taxon>Bacteria</taxon>
        <taxon>Bacillati</taxon>
        <taxon>Actinomycetota</taxon>
        <taxon>Actinomycetes</taxon>
        <taxon>Micrococcales</taxon>
        <taxon>Microbacteriaceae</taxon>
        <taxon>Microbacterium</taxon>
    </lineage>
</organism>
<dbReference type="PATRIC" id="fig|104336.4.peg.1709"/>
<dbReference type="EMBL" id="JYIU01000040">
    <property type="protein sequence ID" value="KJL21767.1"/>
    <property type="molecule type" value="Genomic_DNA"/>
</dbReference>
<evidence type="ECO:0000259" key="1">
    <source>
        <dbReference type="PROSITE" id="PS50943"/>
    </source>
</evidence>
<dbReference type="SUPFAM" id="SSF47413">
    <property type="entry name" value="lambda repressor-like DNA-binding domains"/>
    <property type="match status" value="1"/>
</dbReference>
<dbReference type="CDD" id="cd00093">
    <property type="entry name" value="HTH_XRE"/>
    <property type="match status" value="1"/>
</dbReference>
<dbReference type="GO" id="GO:0003677">
    <property type="term" value="F:DNA binding"/>
    <property type="evidence" value="ECO:0007669"/>
    <property type="project" value="InterPro"/>
</dbReference>
<keyword evidence="3" id="KW-1185">Reference proteome</keyword>
<sequence length="73" mass="7674">MTLRRLRNESGLSQESLAYQAGITKNQLQLIEAGRSTGRKDGAGRSNPRMATLAGLADVLGISVAALMTESGL</sequence>
<dbReference type="GeneID" id="95968462"/>
<dbReference type="AlphaFoldDB" id="A0A0F0KLK8"/>
<evidence type="ECO:0000313" key="3">
    <source>
        <dbReference type="Proteomes" id="UP000033572"/>
    </source>
</evidence>
<protein>
    <submittedName>
        <fullName evidence="2">Helix-turn-helix protein</fullName>
    </submittedName>
</protein>
<evidence type="ECO:0000313" key="2">
    <source>
        <dbReference type="EMBL" id="KJL21767.1"/>
    </source>
</evidence>
<comment type="caution">
    <text evidence="2">The sequence shown here is derived from an EMBL/GenBank/DDBJ whole genome shotgun (WGS) entry which is preliminary data.</text>
</comment>
<gene>
    <name evidence="2" type="ORF">RN50_01668</name>
</gene>
<dbReference type="InterPro" id="IPR010982">
    <property type="entry name" value="Lambda_DNA-bd_dom_sf"/>
</dbReference>
<dbReference type="RefSeq" id="WP_208856517.1">
    <property type="nucleotide sequence ID" value="NZ_CP031425.1"/>
</dbReference>
<proteinExistence type="predicted"/>
<accession>A0A0F0KLK8</accession>
<dbReference type="Gene3D" id="1.10.260.40">
    <property type="entry name" value="lambda repressor-like DNA-binding domains"/>
    <property type="match status" value="1"/>
</dbReference>
<dbReference type="PROSITE" id="PS50943">
    <property type="entry name" value="HTH_CROC1"/>
    <property type="match status" value="1"/>
</dbReference>
<dbReference type="Proteomes" id="UP000033572">
    <property type="component" value="Unassembled WGS sequence"/>
</dbReference>
<dbReference type="InterPro" id="IPR001387">
    <property type="entry name" value="Cro/C1-type_HTH"/>
</dbReference>